<accession>A0AAN8RS25</accession>
<name>A0AAN8RS25_POLSC</name>
<dbReference type="EMBL" id="JAWJWF010000047">
    <property type="protein sequence ID" value="KAK6621861.1"/>
    <property type="molecule type" value="Genomic_DNA"/>
</dbReference>
<proteinExistence type="predicted"/>
<evidence type="ECO:0000313" key="3">
    <source>
        <dbReference type="EMBL" id="KAK6621861.1"/>
    </source>
</evidence>
<dbReference type="Proteomes" id="UP001372834">
    <property type="component" value="Unassembled WGS sequence"/>
</dbReference>
<sequence length="288" mass="33220">MRQKKKCEGTKVDEEKQEACVKCSKLQNGRQNSFEEADTQAKQTTLSTLKSVLKRGASHKKDKLAKSSEKPVPKDMQIVGKKTKNRVQFDESQNKYFEADYVILIHEEDYDLDDYYDEGSPYDDEDDDIYDDGMAPPKICCSNPNCNNTITLSNYSQHGYHPANGLMDLNYPRGHDRDRYDFTHFYDANYDEEINQNTRKSSAITTNRCENEKCQNCNSYFDFEMRLKPDTSQDFSDQVDQVTLSPPEGYKDGGSQCCPHHGLHFHNTVNDVAQHRMTGRDIQFHEGK</sequence>
<feature type="compositionally biased region" description="Basic residues" evidence="1">
    <location>
        <begin position="52"/>
        <end position="63"/>
    </location>
</feature>
<feature type="region of interest" description="Disordered" evidence="1">
    <location>
        <begin position="52"/>
        <end position="72"/>
    </location>
</feature>
<dbReference type="EMBL" id="JAWJWE010000044">
    <property type="protein sequence ID" value="KAK6617371.1"/>
    <property type="molecule type" value="Genomic_DNA"/>
</dbReference>
<evidence type="ECO:0000313" key="2">
    <source>
        <dbReference type="EMBL" id="KAK6617371.1"/>
    </source>
</evidence>
<dbReference type="Proteomes" id="UP001359485">
    <property type="component" value="Unassembled WGS sequence"/>
</dbReference>
<evidence type="ECO:0000256" key="1">
    <source>
        <dbReference type="SAM" id="MobiDB-lite"/>
    </source>
</evidence>
<keyword evidence="4" id="KW-1185">Reference proteome</keyword>
<comment type="caution">
    <text evidence="2">The sequence shown here is derived from an EMBL/GenBank/DDBJ whole genome shotgun (WGS) entry which is preliminary data.</text>
</comment>
<dbReference type="AlphaFoldDB" id="A0AAN8RS25"/>
<protein>
    <submittedName>
        <fullName evidence="2">Uncharacterized protein</fullName>
    </submittedName>
</protein>
<evidence type="ECO:0000313" key="5">
    <source>
        <dbReference type="Proteomes" id="UP001372834"/>
    </source>
</evidence>
<evidence type="ECO:0000313" key="4">
    <source>
        <dbReference type="Proteomes" id="UP001359485"/>
    </source>
</evidence>
<gene>
    <name evidence="2" type="ORF">RUM43_014380</name>
    <name evidence="3" type="ORF">RUM44_001668</name>
</gene>
<organism evidence="2 5">
    <name type="scientific">Polyplax serrata</name>
    <name type="common">Common mouse louse</name>
    <dbReference type="NCBI Taxonomy" id="468196"/>
    <lineage>
        <taxon>Eukaryota</taxon>
        <taxon>Metazoa</taxon>
        <taxon>Ecdysozoa</taxon>
        <taxon>Arthropoda</taxon>
        <taxon>Hexapoda</taxon>
        <taxon>Insecta</taxon>
        <taxon>Pterygota</taxon>
        <taxon>Neoptera</taxon>
        <taxon>Paraneoptera</taxon>
        <taxon>Psocodea</taxon>
        <taxon>Troctomorpha</taxon>
        <taxon>Phthiraptera</taxon>
        <taxon>Anoplura</taxon>
        <taxon>Polyplacidae</taxon>
        <taxon>Polyplax</taxon>
    </lineage>
</organism>
<reference evidence="2 5" key="1">
    <citation type="submission" date="2023-10" db="EMBL/GenBank/DDBJ databases">
        <title>Genomes of two closely related lineages of the louse Polyplax serrata with different host specificities.</title>
        <authorList>
            <person name="Martinu J."/>
            <person name="Tarabai H."/>
            <person name="Stefka J."/>
            <person name="Hypsa V."/>
        </authorList>
    </citation>
    <scope>NUCLEOTIDE SEQUENCE [LARGE SCALE GENOMIC DNA]</scope>
    <source>
        <strain evidence="3">98ZLc_SE</strain>
        <strain evidence="2">HR10_N</strain>
    </source>
</reference>